<dbReference type="AlphaFoldDB" id="D5RJ71"/>
<protein>
    <submittedName>
        <fullName evidence="2">Uncharacterized protein</fullName>
    </submittedName>
</protein>
<organism evidence="2 3">
    <name type="scientific">Pseudoroseomonas cervicalis ATCC 49957</name>
    <dbReference type="NCBI Taxonomy" id="525371"/>
    <lineage>
        <taxon>Bacteria</taxon>
        <taxon>Pseudomonadati</taxon>
        <taxon>Pseudomonadota</taxon>
        <taxon>Alphaproteobacteria</taxon>
        <taxon>Acetobacterales</taxon>
        <taxon>Roseomonadaceae</taxon>
        <taxon>Roseomonas</taxon>
    </lineage>
</organism>
<gene>
    <name evidence="2" type="ORF">HMPREF0731_1131</name>
</gene>
<sequence length="56" mass="5832">MTGAGPGTTAAAGGKLPDRGGAGPRRRWRRTVQAMARPRLDSCPAAPVFLKTVTKL</sequence>
<feature type="region of interest" description="Disordered" evidence="1">
    <location>
        <begin position="1"/>
        <end position="28"/>
    </location>
</feature>
<accession>D5RJ71</accession>
<proteinExistence type="predicted"/>
<evidence type="ECO:0000313" key="2">
    <source>
        <dbReference type="EMBL" id="EFH12638.1"/>
    </source>
</evidence>
<comment type="caution">
    <text evidence="2">The sequence shown here is derived from an EMBL/GenBank/DDBJ whole genome shotgun (WGS) entry which is preliminary data.</text>
</comment>
<dbReference type="HOGENOM" id="CLU_3011467_0_0_5"/>
<reference evidence="2 3" key="1">
    <citation type="submission" date="2010-04" db="EMBL/GenBank/DDBJ databases">
        <authorList>
            <person name="Qin X."/>
            <person name="Bachman B."/>
            <person name="Battles P."/>
            <person name="Bell A."/>
            <person name="Bess C."/>
            <person name="Bickham C."/>
            <person name="Chaboub L."/>
            <person name="Chen D."/>
            <person name="Coyle M."/>
            <person name="Deiros D.R."/>
            <person name="Dinh H."/>
            <person name="Forbes L."/>
            <person name="Fowler G."/>
            <person name="Francisco L."/>
            <person name="Fu Q."/>
            <person name="Gubbala S."/>
            <person name="Hale W."/>
            <person name="Han Y."/>
            <person name="Hemphill L."/>
            <person name="Highlander S.K."/>
            <person name="Hirani K."/>
            <person name="Hogues M."/>
            <person name="Jackson L."/>
            <person name="Jakkamsetti A."/>
            <person name="Javaid M."/>
            <person name="Jiang H."/>
            <person name="Korchina V."/>
            <person name="Kovar C."/>
            <person name="Lara F."/>
            <person name="Lee S."/>
            <person name="Mata R."/>
            <person name="Mathew T."/>
            <person name="Moen C."/>
            <person name="Morales K."/>
            <person name="Munidasa M."/>
            <person name="Nazareth L."/>
            <person name="Ngo R."/>
            <person name="Nguyen L."/>
            <person name="Okwuonu G."/>
            <person name="Ongeri F."/>
            <person name="Patil S."/>
            <person name="Petrosino J."/>
            <person name="Pham C."/>
            <person name="Pham P."/>
            <person name="Pu L.-L."/>
            <person name="Puazo M."/>
            <person name="Raj R."/>
            <person name="Reid J."/>
            <person name="Rouhana J."/>
            <person name="Saada N."/>
            <person name="Shang Y."/>
            <person name="Simmons D."/>
            <person name="Thornton R."/>
            <person name="Warren J."/>
            <person name="Weissenberger G."/>
            <person name="Zhang J."/>
            <person name="Zhang L."/>
            <person name="Zhou C."/>
            <person name="Zhu D."/>
            <person name="Muzny D."/>
            <person name="Worley K."/>
            <person name="Gibbs R."/>
        </authorList>
    </citation>
    <scope>NUCLEOTIDE SEQUENCE [LARGE SCALE GENOMIC DNA]</scope>
    <source>
        <strain evidence="2 3">ATCC 49957</strain>
    </source>
</reference>
<evidence type="ECO:0000313" key="3">
    <source>
        <dbReference type="Proteomes" id="UP000005324"/>
    </source>
</evidence>
<dbReference type="EMBL" id="ADVL01000188">
    <property type="protein sequence ID" value="EFH12638.1"/>
    <property type="molecule type" value="Genomic_DNA"/>
</dbReference>
<keyword evidence="3" id="KW-1185">Reference proteome</keyword>
<dbReference type="Proteomes" id="UP000005324">
    <property type="component" value="Unassembled WGS sequence"/>
</dbReference>
<evidence type="ECO:0000256" key="1">
    <source>
        <dbReference type="SAM" id="MobiDB-lite"/>
    </source>
</evidence>
<name>D5RJ71_9PROT</name>